<comment type="caution">
    <text evidence="1">The sequence shown here is derived from an EMBL/GenBank/DDBJ whole genome shotgun (WGS) entry which is preliminary data.</text>
</comment>
<dbReference type="AlphaFoldDB" id="A0AAV4P393"/>
<organism evidence="1 2">
    <name type="scientific">Caerostris extrusa</name>
    <name type="common">Bark spider</name>
    <name type="synonym">Caerostris bankana</name>
    <dbReference type="NCBI Taxonomy" id="172846"/>
    <lineage>
        <taxon>Eukaryota</taxon>
        <taxon>Metazoa</taxon>
        <taxon>Ecdysozoa</taxon>
        <taxon>Arthropoda</taxon>
        <taxon>Chelicerata</taxon>
        <taxon>Arachnida</taxon>
        <taxon>Araneae</taxon>
        <taxon>Araneomorphae</taxon>
        <taxon>Entelegynae</taxon>
        <taxon>Araneoidea</taxon>
        <taxon>Araneidae</taxon>
        <taxon>Caerostris</taxon>
    </lineage>
</organism>
<proteinExistence type="predicted"/>
<name>A0AAV4P393_CAEEX</name>
<evidence type="ECO:0000313" key="1">
    <source>
        <dbReference type="EMBL" id="GIX91129.1"/>
    </source>
</evidence>
<keyword evidence="2" id="KW-1185">Reference proteome</keyword>
<sequence length="83" mass="9395">MGCLVENRAPEFLWEKTIHPGAGADCGALSRGGVLVMTLDKEVMNRCAGWKFDLLFRCRWMAPRLKPMKVKSQKAMEKAEKEP</sequence>
<dbReference type="Proteomes" id="UP001054945">
    <property type="component" value="Unassembled WGS sequence"/>
</dbReference>
<dbReference type="EMBL" id="BPLR01003996">
    <property type="protein sequence ID" value="GIX91129.1"/>
    <property type="molecule type" value="Genomic_DNA"/>
</dbReference>
<evidence type="ECO:0000313" key="2">
    <source>
        <dbReference type="Proteomes" id="UP001054945"/>
    </source>
</evidence>
<gene>
    <name evidence="1" type="ORF">CEXT_269921</name>
</gene>
<accession>A0AAV4P393</accession>
<reference evidence="1 2" key="1">
    <citation type="submission" date="2021-06" db="EMBL/GenBank/DDBJ databases">
        <title>Caerostris extrusa draft genome.</title>
        <authorList>
            <person name="Kono N."/>
            <person name="Arakawa K."/>
        </authorList>
    </citation>
    <scope>NUCLEOTIDE SEQUENCE [LARGE SCALE GENOMIC DNA]</scope>
</reference>
<protein>
    <submittedName>
        <fullName evidence="1">Uncharacterized protein</fullName>
    </submittedName>
</protein>